<dbReference type="InterPro" id="IPR021296">
    <property type="entry name" value="DUF2868"/>
</dbReference>
<feature type="transmembrane region" description="Helical" evidence="1">
    <location>
        <begin position="80"/>
        <end position="105"/>
    </location>
</feature>
<feature type="transmembrane region" description="Helical" evidence="1">
    <location>
        <begin position="179"/>
        <end position="202"/>
    </location>
</feature>
<name>A0A3S2VXU5_9BURK</name>
<evidence type="ECO:0000256" key="1">
    <source>
        <dbReference type="SAM" id="Phobius"/>
    </source>
</evidence>
<accession>A0A3S2VXU5</accession>
<evidence type="ECO:0000313" key="2">
    <source>
        <dbReference type="EMBL" id="RVT52298.1"/>
    </source>
</evidence>
<comment type="caution">
    <text evidence="2">The sequence shown here is derived from an EMBL/GenBank/DDBJ whole genome shotgun (WGS) entry which is preliminary data.</text>
</comment>
<evidence type="ECO:0000313" key="3">
    <source>
        <dbReference type="Proteomes" id="UP000288178"/>
    </source>
</evidence>
<dbReference type="AlphaFoldDB" id="A0A3S2VXU5"/>
<protein>
    <submittedName>
        <fullName evidence="2">DUF2868 domain-containing protein</fullName>
    </submittedName>
</protein>
<feature type="transmembrane region" description="Helical" evidence="1">
    <location>
        <begin position="262"/>
        <end position="281"/>
    </location>
</feature>
<keyword evidence="1" id="KW-0472">Membrane</keyword>
<proteinExistence type="predicted"/>
<keyword evidence="1" id="KW-1133">Transmembrane helix</keyword>
<feature type="transmembrane region" description="Helical" evidence="1">
    <location>
        <begin position="111"/>
        <end position="131"/>
    </location>
</feature>
<keyword evidence="3" id="KW-1185">Reference proteome</keyword>
<dbReference type="OrthoDB" id="4998316at2"/>
<organism evidence="2 3">
    <name type="scientific">Rubrivivax albus</name>
    <dbReference type="NCBI Taxonomy" id="2499835"/>
    <lineage>
        <taxon>Bacteria</taxon>
        <taxon>Pseudomonadati</taxon>
        <taxon>Pseudomonadota</taxon>
        <taxon>Betaproteobacteria</taxon>
        <taxon>Burkholderiales</taxon>
        <taxon>Sphaerotilaceae</taxon>
        <taxon>Rubrivivax</taxon>
    </lineage>
</organism>
<dbReference type="EMBL" id="SACT01000002">
    <property type="protein sequence ID" value="RVT52298.1"/>
    <property type="molecule type" value="Genomic_DNA"/>
</dbReference>
<dbReference type="Proteomes" id="UP000288178">
    <property type="component" value="Unassembled WGS sequence"/>
</dbReference>
<dbReference type="RefSeq" id="WP_128197444.1">
    <property type="nucleotide sequence ID" value="NZ_SACT01000002.1"/>
</dbReference>
<reference evidence="2 3" key="1">
    <citation type="submission" date="2019-01" db="EMBL/GenBank/DDBJ databases">
        <authorList>
            <person name="Chen W.-M."/>
        </authorList>
    </citation>
    <scope>NUCLEOTIDE SEQUENCE [LARGE SCALE GENOMIC DNA]</scope>
    <source>
        <strain evidence="2 3">ICH-3</strain>
    </source>
</reference>
<gene>
    <name evidence="2" type="ORF">ENE75_07535</name>
</gene>
<sequence length="455" mass="47526">MTEDQARAVLLLQALEAQPPTALWTAEDRDWATRAAAQDLPADAPRDARLAERARLAMQRLVPRDRGIQRLLGSPGWRPAWAGVAGVVGLLAGVASDALVGGAYFNLLSPLFWGVLGWNVLLYAGLVVQALRRPAVSGGLRARLGQWLRRAGGGAGLPAAFAGRWADAAAALFQARAAVLLHLAAGALALGLIVGLGLRGLVFDYRAGWASTLLAPDTVQQALAWGLQPALALSGGALPTGQAFEALRVTPATPASASAAPWIGWMALQLLLVVVVPRAVLTARALHRAGTLSRNFPLDTSAPAFDRWLLQPQRALWVLSHGAAPTSAAAAGLRAMLAAGFGATVPVQWADPLHWGDEDQPPTPPPGARAVLLVDLAATPEAEVQGRLLQALAAADPVVVADHSGFVRRFGHGERLAQREAAWRALVGAQPFVSVALDAPEASVAGLALQRALDR</sequence>
<keyword evidence="1" id="KW-0812">Transmembrane</keyword>
<dbReference type="Pfam" id="PF11067">
    <property type="entry name" value="DUF2868"/>
    <property type="match status" value="1"/>
</dbReference>